<dbReference type="GeneID" id="31367341"/>
<dbReference type="AlphaFoldDB" id="D3BUQ2"/>
<sequence length="85" mass="9600">MINNISNSNFNINITSSTVVLLSNATHINDRGKNSDKSLESHLTDDKEVKSFDLLYLIILIKVGAEEDEYEENADESNENVEQQQ</sequence>
<comment type="caution">
    <text evidence="1">The sequence shown here is derived from an EMBL/GenBank/DDBJ whole genome shotgun (WGS) entry which is preliminary data.</text>
</comment>
<organism evidence="1 2">
    <name type="scientific">Heterostelium pallidum (strain ATCC 26659 / Pp 5 / PN500)</name>
    <name type="common">Cellular slime mold</name>
    <name type="synonym">Polysphondylium pallidum</name>
    <dbReference type="NCBI Taxonomy" id="670386"/>
    <lineage>
        <taxon>Eukaryota</taxon>
        <taxon>Amoebozoa</taxon>
        <taxon>Evosea</taxon>
        <taxon>Eumycetozoa</taxon>
        <taxon>Dictyostelia</taxon>
        <taxon>Acytosteliales</taxon>
        <taxon>Acytosteliaceae</taxon>
        <taxon>Heterostelium</taxon>
    </lineage>
</organism>
<accession>D3BUQ2</accession>
<name>D3BUQ2_HETP5</name>
<keyword evidence="2" id="KW-1185">Reference proteome</keyword>
<reference evidence="1 2" key="1">
    <citation type="journal article" date="2011" name="Genome Res.">
        <title>Phylogeny-wide analysis of social amoeba genomes highlights ancient origins for complex intercellular communication.</title>
        <authorList>
            <person name="Heidel A.J."/>
            <person name="Lawal H.M."/>
            <person name="Felder M."/>
            <person name="Schilde C."/>
            <person name="Helps N.R."/>
            <person name="Tunggal B."/>
            <person name="Rivero F."/>
            <person name="John U."/>
            <person name="Schleicher M."/>
            <person name="Eichinger L."/>
            <person name="Platzer M."/>
            <person name="Noegel A.A."/>
            <person name="Schaap P."/>
            <person name="Gloeckner G."/>
        </authorList>
    </citation>
    <scope>NUCLEOTIDE SEQUENCE [LARGE SCALE GENOMIC DNA]</scope>
    <source>
        <strain evidence="2">ATCC 26659 / Pp 5 / PN500</strain>
    </source>
</reference>
<gene>
    <name evidence="1" type="ORF">PPL_11873</name>
</gene>
<evidence type="ECO:0000313" key="1">
    <source>
        <dbReference type="EMBL" id="EFA74840.1"/>
    </source>
</evidence>
<dbReference type="Proteomes" id="UP000001396">
    <property type="component" value="Unassembled WGS sequence"/>
</dbReference>
<dbReference type="EMBL" id="ADBJ01000060">
    <property type="protein sequence ID" value="EFA74840.1"/>
    <property type="molecule type" value="Genomic_DNA"/>
</dbReference>
<protein>
    <submittedName>
        <fullName evidence="1">Uncharacterized protein</fullName>
    </submittedName>
</protein>
<dbReference type="InParanoid" id="D3BUQ2"/>
<dbReference type="RefSeq" id="XP_020426974.1">
    <property type="nucleotide sequence ID" value="XM_020582620.1"/>
</dbReference>
<evidence type="ECO:0000313" key="2">
    <source>
        <dbReference type="Proteomes" id="UP000001396"/>
    </source>
</evidence>
<proteinExistence type="predicted"/>